<reference evidence="2" key="1">
    <citation type="submission" date="2019-06" db="EMBL/GenBank/DDBJ databases">
        <title>Complete genome of Proteus mirabilis phage Myduc.</title>
        <authorList>
            <person name="Tran J.S."/>
            <person name="Lessor L."/>
            <person name="O'Leary C."/>
            <person name="Bonasera R.M."/>
            <person name="Liu M."/>
        </authorList>
    </citation>
    <scope>NUCLEOTIDE SEQUENCE [LARGE SCALE GENOMIC DNA]</scope>
</reference>
<accession>A0A5J6T8X5</accession>
<dbReference type="Proteomes" id="UP000327513">
    <property type="component" value="Segment"/>
</dbReference>
<organism evidence="1 2">
    <name type="scientific">Proteus phage Myduc</name>
    <dbReference type="NCBI Taxonomy" id="2650874"/>
    <lineage>
        <taxon>Viruses</taxon>
        <taxon>Duplodnaviria</taxon>
        <taxon>Heunggongvirae</taxon>
        <taxon>Uroviricota</taxon>
        <taxon>Caudoviricetes</taxon>
        <taxon>Chaseviridae</taxon>
        <taxon>Cleopatravirinae</taxon>
        <taxon>Myducvirus</taxon>
        <taxon>Myducvirus myduc</taxon>
    </lineage>
</organism>
<proteinExistence type="predicted"/>
<evidence type="ECO:0000313" key="1">
    <source>
        <dbReference type="EMBL" id="QFG06631.1"/>
    </source>
</evidence>
<sequence>MSKQLIRGLVGEERGALYIKLGGFWYLLGEKRSVWLFRTSFAELLEAVGDGWLHAWKDEDMDFSKRPAIREFSYE</sequence>
<dbReference type="EMBL" id="MN098326">
    <property type="protein sequence ID" value="QFG06631.1"/>
    <property type="molecule type" value="Genomic_DNA"/>
</dbReference>
<protein>
    <submittedName>
        <fullName evidence="1">Uncharacterized protein</fullName>
    </submittedName>
</protein>
<name>A0A5J6T8X5_9CAUD</name>
<keyword evidence="2" id="KW-1185">Reference proteome</keyword>
<gene>
    <name evidence="1" type="ORF">CPT_Myduc_008</name>
</gene>
<evidence type="ECO:0000313" key="2">
    <source>
        <dbReference type="Proteomes" id="UP000327513"/>
    </source>
</evidence>